<protein>
    <submittedName>
        <fullName evidence="1">33635_t:CDS:1</fullName>
    </submittedName>
</protein>
<evidence type="ECO:0000313" key="1">
    <source>
        <dbReference type="EMBL" id="CAG8690167.1"/>
    </source>
</evidence>
<comment type="caution">
    <text evidence="1">The sequence shown here is derived from an EMBL/GenBank/DDBJ whole genome shotgun (WGS) entry which is preliminary data.</text>
</comment>
<keyword evidence="2" id="KW-1185">Reference proteome</keyword>
<dbReference type="EMBL" id="CAJVQB010006709">
    <property type="protein sequence ID" value="CAG8690167.1"/>
    <property type="molecule type" value="Genomic_DNA"/>
</dbReference>
<reference evidence="1 2" key="1">
    <citation type="submission" date="2021-06" db="EMBL/GenBank/DDBJ databases">
        <authorList>
            <person name="Kallberg Y."/>
            <person name="Tangrot J."/>
            <person name="Rosling A."/>
        </authorList>
    </citation>
    <scope>NUCLEOTIDE SEQUENCE [LARGE SCALE GENOMIC DNA]</scope>
    <source>
        <strain evidence="1 2">120-4 pot B 10/14</strain>
    </source>
</reference>
<accession>A0ABN7UYP2</accession>
<sequence length="59" mass="6818">MVRLTQGHYNAKTLAERRKAKIEIESDKIYPKAASSQKVPQINVLLQEILKRLEIVENN</sequence>
<gene>
    <name evidence="1" type="ORF">GMARGA_LOCUS11462</name>
</gene>
<organism evidence="1 2">
    <name type="scientific">Gigaspora margarita</name>
    <dbReference type="NCBI Taxonomy" id="4874"/>
    <lineage>
        <taxon>Eukaryota</taxon>
        <taxon>Fungi</taxon>
        <taxon>Fungi incertae sedis</taxon>
        <taxon>Mucoromycota</taxon>
        <taxon>Glomeromycotina</taxon>
        <taxon>Glomeromycetes</taxon>
        <taxon>Diversisporales</taxon>
        <taxon>Gigasporaceae</taxon>
        <taxon>Gigaspora</taxon>
    </lineage>
</organism>
<dbReference type="Proteomes" id="UP000789901">
    <property type="component" value="Unassembled WGS sequence"/>
</dbReference>
<name>A0ABN7UYP2_GIGMA</name>
<proteinExistence type="predicted"/>
<evidence type="ECO:0000313" key="2">
    <source>
        <dbReference type="Proteomes" id="UP000789901"/>
    </source>
</evidence>